<dbReference type="OrthoDB" id="166375at2759"/>
<dbReference type="PANTHER" id="PTHR13115:SF8">
    <property type="entry name" value="RNA POLYMERASE-ASSOCIATED PROTEIN RTF1 HOMOLOG"/>
    <property type="match status" value="1"/>
</dbReference>
<sequence length="203" mass="22821">MRKNQLMKERQIALIKGEEEETERITKELAELEERADELSKRSLSSTLSSISFINERNRKRNVERAEEAILEEIRASGGQKTEDPFTRRSTRPGKSGSYRPNGDILPSTTEVLSAPTSKALEGQAAASNHENRTESKDKVKTLIAKPKTSDLFSAHDFDIKIDLEVPLPSQPVVVTPKPVANLKEAPRRSLNLEDYKKKRGLI</sequence>
<proteinExistence type="predicted"/>
<dbReference type="AlphaFoldDB" id="A0A164Z2B2"/>
<accession>A0A164Z2B2</accession>
<feature type="compositionally biased region" description="Basic and acidic residues" evidence="2">
    <location>
        <begin position="130"/>
        <end position="140"/>
    </location>
</feature>
<protein>
    <submittedName>
        <fullName evidence="3">RNA polymerase-associated protein Rtf1</fullName>
    </submittedName>
</protein>
<dbReference type="PANTHER" id="PTHR13115">
    <property type="entry name" value="RNA POLYMERASE-ASSOCIATED PROTEIN RTF1 HOMOLOG"/>
    <property type="match status" value="1"/>
</dbReference>
<evidence type="ECO:0000313" key="3">
    <source>
        <dbReference type="EMBL" id="KZS15865.1"/>
    </source>
</evidence>
<feature type="region of interest" description="Disordered" evidence="2">
    <location>
        <begin position="72"/>
        <end position="140"/>
    </location>
</feature>
<keyword evidence="4" id="KW-1185">Reference proteome</keyword>
<name>A0A164Z2B2_9CRUS</name>
<dbReference type="STRING" id="35525.A0A164Z2B2"/>
<organism evidence="3 4">
    <name type="scientific">Daphnia magna</name>
    <dbReference type="NCBI Taxonomy" id="35525"/>
    <lineage>
        <taxon>Eukaryota</taxon>
        <taxon>Metazoa</taxon>
        <taxon>Ecdysozoa</taxon>
        <taxon>Arthropoda</taxon>
        <taxon>Crustacea</taxon>
        <taxon>Branchiopoda</taxon>
        <taxon>Diplostraca</taxon>
        <taxon>Cladocera</taxon>
        <taxon>Anomopoda</taxon>
        <taxon>Daphniidae</taxon>
        <taxon>Daphnia</taxon>
    </lineage>
</organism>
<keyword evidence="1" id="KW-0175">Coiled coil</keyword>
<dbReference type="GO" id="GO:1990269">
    <property type="term" value="F:RNA polymerase II C-terminal domain phosphoserine binding"/>
    <property type="evidence" value="ECO:0007669"/>
    <property type="project" value="TreeGrafter"/>
</dbReference>
<evidence type="ECO:0000313" key="4">
    <source>
        <dbReference type="Proteomes" id="UP000076858"/>
    </source>
</evidence>
<dbReference type="Proteomes" id="UP000076858">
    <property type="component" value="Unassembled WGS sequence"/>
</dbReference>
<reference evidence="3 4" key="1">
    <citation type="submission" date="2016-03" db="EMBL/GenBank/DDBJ databases">
        <title>EvidentialGene: Evidence-directed Construction of Genes on Genomes.</title>
        <authorList>
            <person name="Gilbert D.G."/>
            <person name="Choi J.-H."/>
            <person name="Mockaitis K."/>
            <person name="Colbourne J."/>
            <person name="Pfrender M."/>
        </authorList>
    </citation>
    <scope>NUCLEOTIDE SEQUENCE [LARGE SCALE GENOMIC DNA]</scope>
    <source>
        <strain evidence="3 4">Xinb3</strain>
        <tissue evidence="3">Complete organism</tissue>
    </source>
</reference>
<evidence type="ECO:0000256" key="2">
    <source>
        <dbReference type="SAM" id="MobiDB-lite"/>
    </source>
</evidence>
<dbReference type="EMBL" id="LRGB01000818">
    <property type="protein sequence ID" value="KZS15865.1"/>
    <property type="molecule type" value="Genomic_DNA"/>
</dbReference>
<gene>
    <name evidence="3" type="ORF">APZ42_018498</name>
</gene>
<comment type="caution">
    <text evidence="3">The sequence shown here is derived from an EMBL/GenBank/DDBJ whole genome shotgun (WGS) entry which is preliminary data.</text>
</comment>
<dbReference type="GO" id="GO:0016593">
    <property type="term" value="C:Cdc73/Paf1 complex"/>
    <property type="evidence" value="ECO:0007669"/>
    <property type="project" value="TreeGrafter"/>
</dbReference>
<evidence type="ECO:0000256" key="1">
    <source>
        <dbReference type="SAM" id="Coils"/>
    </source>
</evidence>
<feature type="coiled-coil region" evidence="1">
    <location>
        <begin position="15"/>
        <end position="42"/>
    </location>
</feature>
<feature type="compositionally biased region" description="Polar residues" evidence="2">
    <location>
        <begin position="107"/>
        <end position="117"/>
    </location>
</feature>
<feature type="compositionally biased region" description="Basic and acidic residues" evidence="2">
    <location>
        <begin position="72"/>
        <end position="87"/>
    </location>
</feature>